<organism evidence="1 2">
    <name type="scientific">Capsulimonas corticalis</name>
    <dbReference type="NCBI Taxonomy" id="2219043"/>
    <lineage>
        <taxon>Bacteria</taxon>
        <taxon>Bacillati</taxon>
        <taxon>Armatimonadota</taxon>
        <taxon>Armatimonadia</taxon>
        <taxon>Capsulimonadales</taxon>
        <taxon>Capsulimonadaceae</taxon>
        <taxon>Capsulimonas</taxon>
    </lineage>
</organism>
<evidence type="ECO:0000313" key="1">
    <source>
        <dbReference type="EMBL" id="BDI31416.1"/>
    </source>
</evidence>
<gene>
    <name evidence="1" type="ORF">CCAX7_34670</name>
</gene>
<proteinExistence type="predicted"/>
<dbReference type="AlphaFoldDB" id="A0A402CY86"/>
<dbReference type="FunCoup" id="A0A402CY86">
    <property type="interactions" value="3"/>
</dbReference>
<dbReference type="Pfam" id="PF04294">
    <property type="entry name" value="VanW"/>
    <property type="match status" value="1"/>
</dbReference>
<dbReference type="InterPro" id="IPR007391">
    <property type="entry name" value="Vancomycin_resist_VanW"/>
</dbReference>
<dbReference type="PROSITE" id="PS51257">
    <property type="entry name" value="PROKAR_LIPOPROTEIN"/>
    <property type="match status" value="1"/>
</dbReference>
<dbReference type="KEGG" id="ccot:CCAX7_34670"/>
<protein>
    <submittedName>
        <fullName evidence="1">Uncharacterized protein</fullName>
    </submittedName>
</protein>
<accession>A0A402CY86</accession>
<dbReference type="InterPro" id="IPR052913">
    <property type="entry name" value="Glycopeptide_resist_protein"/>
</dbReference>
<dbReference type="EMBL" id="AP025739">
    <property type="protein sequence ID" value="BDI31416.1"/>
    <property type="molecule type" value="Genomic_DNA"/>
</dbReference>
<dbReference type="OrthoDB" id="9813301at2"/>
<dbReference type="Proteomes" id="UP000287394">
    <property type="component" value="Chromosome"/>
</dbReference>
<dbReference type="PANTHER" id="PTHR35788:SF1">
    <property type="entry name" value="EXPORTED PROTEIN"/>
    <property type="match status" value="1"/>
</dbReference>
<keyword evidence="2" id="KW-1185">Reference proteome</keyword>
<dbReference type="PANTHER" id="PTHR35788">
    <property type="entry name" value="EXPORTED PROTEIN-RELATED"/>
    <property type="match status" value="1"/>
</dbReference>
<reference evidence="1 2" key="1">
    <citation type="journal article" date="2019" name="Int. J. Syst. Evol. Microbiol.">
        <title>Capsulimonas corticalis gen. nov., sp. nov., an aerobic capsulated bacterium, of a novel bacterial order, Capsulimonadales ord. nov., of the class Armatimonadia of the phylum Armatimonadetes.</title>
        <authorList>
            <person name="Li J."/>
            <person name="Kudo C."/>
            <person name="Tonouchi A."/>
        </authorList>
    </citation>
    <scope>NUCLEOTIDE SEQUENCE [LARGE SCALE GENOMIC DNA]</scope>
    <source>
        <strain evidence="1 2">AX-7</strain>
    </source>
</reference>
<dbReference type="RefSeq" id="WP_119322301.1">
    <property type="nucleotide sequence ID" value="NZ_AP025739.1"/>
</dbReference>
<evidence type="ECO:0000313" key="2">
    <source>
        <dbReference type="Proteomes" id="UP000287394"/>
    </source>
</evidence>
<name>A0A402CY86_9BACT</name>
<sequence>MHRLNRCLTTAAAIAAVACADPFVTANAQQPLFPPLAQQSETAPAGHAKAVTHTAPRKRRHKRRVVRRVARVIHKSAPVQAPLPPTDPKDRLSTRLRLGDGVRMWRPSRKQIGVAYAPGGSDASISGAFKFVVDRAKLRKYLAGTAPYILRSPVNARAAVDSASATNVDAQQVPAKIIPEINGASLDLDAATDLVARSIEGDPSTIHVVLPVKIKPARIIASQLQGVNSRIGYFVTRFNPGDVGRTQTVRLAINIIDGAVVPPQGVFSVNHTVGERTAERGFGKGHVFINGKMEVQQGGGMCQVATTLFNAAMLADLKIVERHQHVRTIPYADPGRDATVYWGQKDLKIQNLTSAPLYISYKTTRSHAIVSLFGAGAPGRKVTLVSHYKKLGERHYTGVFYRVVTNPDGTVVKDKPFYSAYKWTPALDYSR</sequence>